<dbReference type="InterPro" id="IPR001206">
    <property type="entry name" value="Diacylglycerol_kinase_cat_dom"/>
</dbReference>
<gene>
    <name evidence="1" type="ORF">DN745_17720</name>
</gene>
<dbReference type="Pfam" id="PF00781">
    <property type="entry name" value="DAGK_cat"/>
    <property type="match status" value="1"/>
</dbReference>
<keyword evidence="2" id="KW-1185">Reference proteome</keyword>
<sequence>MTFIRVLIVPNPLSNFSSKLGASQKDVTSGRPDRASETPLSRTRVVRDPGKCAVFLNARAKGWTGELHHDIQRFVSPQDLFLSDDFRQADRTVDRLLAAGYEAIFTGGGDGTICYLMSAIEKRIRDGKISREEAPPVGVLRMGTGNAIASFVGAGEVSEDLRALRAGAPLVVHEVDMLQGPHVLPDDDGLYPFAGVGWDAEVLNGYEWFKDVVHGTAVENYATGLGGYVASLAHTIPKTMRQEPVHVVIKNTGQRAMQLDVAGNILRRFEPGETIFDGNISVCAAATIPFWGFKIRIFPRAAQYPGLAHLRAYDGSVPWILRNLPNFWKGKFRPEDIYDFLIESVSLTVRGRDMPYQVAGDGVGYASEIEWGVAPSPVRLAVPMR</sequence>
<reference evidence="1 2" key="1">
    <citation type="submission" date="2018-06" db="EMBL/GenBank/DDBJ databases">
        <title>Lujinxingia sediminis gen. nov. sp. nov., a new facultative anaerobic member of the class Deltaproteobacteria, and proposal of Lujinxingaceae fam. nov.</title>
        <authorList>
            <person name="Guo L.-Y."/>
            <person name="Li C.-M."/>
            <person name="Wang S."/>
            <person name="Du Z.-J."/>
        </authorList>
    </citation>
    <scope>NUCLEOTIDE SEQUENCE [LARGE SCALE GENOMIC DNA]</scope>
    <source>
        <strain evidence="1 2">FA350</strain>
    </source>
</reference>
<dbReference type="KEGG" id="bsed:DN745_17720"/>
<dbReference type="EMBL" id="CP030032">
    <property type="protein sequence ID" value="AWV91069.1"/>
    <property type="molecule type" value="Genomic_DNA"/>
</dbReference>
<organism evidence="1 2">
    <name type="scientific">Bradymonas sediminis</name>
    <dbReference type="NCBI Taxonomy" id="1548548"/>
    <lineage>
        <taxon>Bacteria</taxon>
        <taxon>Deltaproteobacteria</taxon>
        <taxon>Bradymonadales</taxon>
        <taxon>Bradymonadaceae</taxon>
        <taxon>Bradymonas</taxon>
    </lineage>
</organism>
<dbReference type="Gene3D" id="2.60.200.40">
    <property type="match status" value="1"/>
</dbReference>
<dbReference type="GO" id="GO:0016301">
    <property type="term" value="F:kinase activity"/>
    <property type="evidence" value="ECO:0007669"/>
    <property type="project" value="InterPro"/>
</dbReference>
<evidence type="ECO:0000313" key="1">
    <source>
        <dbReference type="EMBL" id="AWV91069.1"/>
    </source>
</evidence>
<dbReference type="SUPFAM" id="SSF111331">
    <property type="entry name" value="NAD kinase/diacylglycerol kinase-like"/>
    <property type="match status" value="1"/>
</dbReference>
<dbReference type="InterPro" id="IPR016064">
    <property type="entry name" value="NAD/diacylglycerol_kinase_sf"/>
</dbReference>
<dbReference type="OrthoDB" id="5504398at2"/>
<accession>A0A2Z4FPZ6</accession>
<dbReference type="Proteomes" id="UP000249799">
    <property type="component" value="Chromosome"/>
</dbReference>
<dbReference type="SMART" id="SM00046">
    <property type="entry name" value="DAGKc"/>
    <property type="match status" value="1"/>
</dbReference>
<evidence type="ECO:0000313" key="2">
    <source>
        <dbReference type="Proteomes" id="UP000249799"/>
    </source>
</evidence>
<protein>
    <submittedName>
        <fullName evidence="1">Uncharacterized protein</fullName>
    </submittedName>
</protein>
<dbReference type="PROSITE" id="PS50146">
    <property type="entry name" value="DAGK"/>
    <property type="match status" value="1"/>
</dbReference>
<dbReference type="Gene3D" id="3.40.50.10330">
    <property type="entry name" value="Probable inorganic polyphosphate/atp-NAD kinase, domain 1"/>
    <property type="match status" value="1"/>
</dbReference>
<dbReference type="AlphaFoldDB" id="A0A2Z4FPZ6"/>
<proteinExistence type="predicted"/>
<dbReference type="InterPro" id="IPR017438">
    <property type="entry name" value="ATP-NAD_kinase_N"/>
</dbReference>
<name>A0A2Z4FPZ6_9DELT</name>